<comment type="caution">
    <text evidence="2">The sequence shown here is derived from an EMBL/GenBank/DDBJ whole genome shotgun (WGS) entry which is preliminary data.</text>
</comment>
<dbReference type="Proteomes" id="UP001216595">
    <property type="component" value="Unassembled WGS sequence"/>
</dbReference>
<dbReference type="RefSeq" id="WP_272741574.1">
    <property type="nucleotide sequence ID" value="NZ_JAQQKW010000006.1"/>
</dbReference>
<sequence length="83" mass="8831">MTRRIVPVATKVLSLLPIVQTLSGRVPSPKVMAAAGLLNTPYVRRLAPGLSGLFSVGLAVVAVAGFVNDLRSRKAAPVRRRVR</sequence>
<evidence type="ECO:0000313" key="2">
    <source>
        <dbReference type="EMBL" id="MDC7694868.1"/>
    </source>
</evidence>
<evidence type="ECO:0000313" key="3">
    <source>
        <dbReference type="Proteomes" id="UP001216595"/>
    </source>
</evidence>
<proteinExistence type="predicted"/>
<reference evidence="2 3" key="1">
    <citation type="submission" date="2023-01" db="EMBL/GenBank/DDBJ databases">
        <title>Novel species of the genus Asticcacaulis isolated from rivers.</title>
        <authorList>
            <person name="Lu H."/>
        </authorList>
    </citation>
    <scope>NUCLEOTIDE SEQUENCE [LARGE SCALE GENOMIC DNA]</scope>
    <source>
        <strain evidence="2 3">DXS10W</strain>
    </source>
</reference>
<keyword evidence="1" id="KW-0812">Transmembrane</keyword>
<evidence type="ECO:0000256" key="1">
    <source>
        <dbReference type="SAM" id="Phobius"/>
    </source>
</evidence>
<protein>
    <submittedName>
        <fullName evidence="2">Uncharacterized protein</fullName>
    </submittedName>
</protein>
<keyword evidence="3" id="KW-1185">Reference proteome</keyword>
<keyword evidence="1" id="KW-0472">Membrane</keyword>
<organism evidence="2 3">
    <name type="scientific">Asticcacaulis currens</name>
    <dbReference type="NCBI Taxonomy" id="2984210"/>
    <lineage>
        <taxon>Bacteria</taxon>
        <taxon>Pseudomonadati</taxon>
        <taxon>Pseudomonadota</taxon>
        <taxon>Alphaproteobacteria</taxon>
        <taxon>Caulobacterales</taxon>
        <taxon>Caulobacteraceae</taxon>
        <taxon>Asticcacaulis</taxon>
    </lineage>
</organism>
<accession>A0ABT5IFC0</accession>
<name>A0ABT5IFC0_9CAUL</name>
<gene>
    <name evidence="2" type="ORF">PQU94_11305</name>
</gene>
<dbReference type="EMBL" id="JAQQKW010000006">
    <property type="protein sequence ID" value="MDC7694868.1"/>
    <property type="molecule type" value="Genomic_DNA"/>
</dbReference>
<feature type="transmembrane region" description="Helical" evidence="1">
    <location>
        <begin position="49"/>
        <end position="70"/>
    </location>
</feature>
<keyword evidence="1" id="KW-1133">Transmembrane helix</keyword>